<feature type="transmembrane region" description="Helical" evidence="6">
    <location>
        <begin position="306"/>
        <end position="328"/>
    </location>
</feature>
<evidence type="ECO:0000313" key="8">
    <source>
        <dbReference type="Proteomes" id="UP000247792"/>
    </source>
</evidence>
<feature type="transmembrane region" description="Helical" evidence="6">
    <location>
        <begin position="169"/>
        <end position="185"/>
    </location>
</feature>
<evidence type="ECO:0000256" key="4">
    <source>
        <dbReference type="ARBA" id="ARBA00022989"/>
    </source>
</evidence>
<protein>
    <submittedName>
        <fullName evidence="7">Na+/melibiose symporter-like transporter</fullName>
    </submittedName>
</protein>
<evidence type="ECO:0000256" key="1">
    <source>
        <dbReference type="ARBA" id="ARBA00004651"/>
    </source>
</evidence>
<feature type="transmembrane region" description="Helical" evidence="6">
    <location>
        <begin position="254"/>
        <end position="271"/>
    </location>
</feature>
<dbReference type="RefSeq" id="WP_110256600.1">
    <property type="nucleotide sequence ID" value="NZ_QJKB01000007.1"/>
</dbReference>
<evidence type="ECO:0000256" key="6">
    <source>
        <dbReference type="SAM" id="Phobius"/>
    </source>
</evidence>
<comment type="subcellular location">
    <subcellularLocation>
        <location evidence="1">Cell membrane</location>
        <topology evidence="1">Multi-pass membrane protein</topology>
    </subcellularLocation>
</comment>
<feature type="transmembrane region" description="Helical" evidence="6">
    <location>
        <begin position="52"/>
        <end position="70"/>
    </location>
</feature>
<keyword evidence="8" id="KW-1185">Reference proteome</keyword>
<feature type="transmembrane region" description="Helical" evidence="6">
    <location>
        <begin position="371"/>
        <end position="395"/>
    </location>
</feature>
<keyword evidence="3 6" id="KW-0812">Transmembrane</keyword>
<dbReference type="AlphaFoldDB" id="A0A318JC14"/>
<dbReference type="Pfam" id="PF07690">
    <property type="entry name" value="MFS_1"/>
    <property type="match status" value="1"/>
</dbReference>
<dbReference type="Proteomes" id="UP000247792">
    <property type="component" value="Unassembled WGS sequence"/>
</dbReference>
<evidence type="ECO:0000256" key="3">
    <source>
        <dbReference type="ARBA" id="ARBA00022692"/>
    </source>
</evidence>
<sequence>MSTSSLWQHASFRRLYASTISFSLGTQIYQLAMPLILYQLTQSAGVMTGMRAVELLPNLLLAMFIGVWVDRIDRGRWARFAIVGIVVLTGMQAVLLENGARALSFFFITAFLLMTLHYVYAICRMGMLKEMLPEQLLLPATGHLTVLNQVFSILGPALAGAVISIRMDLGLWLPMLAMLLAAWLLRDLQLPVRKPDADGFWNEWRDGWRVLVANKPLWHLAWLVVIINGSAGVVDVLFLFRARDQLQLSAAEVGLMYGVAGIGGVIGGLVASRLRQHFGLGRLLALELGVEACSMLLLAWGNSIPLLLLALAINSFCTVIGNVCVWGYRQESTDSRYIGRISGLTGSLFKLLMPVSLVLSGALVGDLPLAWILSACAATHFLLVVGTRVSAVYGVE</sequence>
<proteinExistence type="predicted"/>
<feature type="transmembrane region" description="Helical" evidence="6">
    <location>
        <begin position="217"/>
        <end position="242"/>
    </location>
</feature>
<reference evidence="7 8" key="1">
    <citation type="submission" date="2018-05" db="EMBL/GenBank/DDBJ databases">
        <title>Genomic Encyclopedia of Type Strains, Phase IV (KMG-IV): sequencing the most valuable type-strain genomes for metagenomic binning, comparative biology and taxonomic classification.</title>
        <authorList>
            <person name="Goeker M."/>
        </authorList>
    </citation>
    <scope>NUCLEOTIDE SEQUENCE [LARGE SCALE GENOMIC DNA]</scope>
    <source>
        <strain evidence="7 8">DSM 19792</strain>
    </source>
</reference>
<name>A0A318JC14_9BURK</name>
<dbReference type="InterPro" id="IPR011701">
    <property type="entry name" value="MFS"/>
</dbReference>
<evidence type="ECO:0000256" key="2">
    <source>
        <dbReference type="ARBA" id="ARBA00022475"/>
    </source>
</evidence>
<comment type="caution">
    <text evidence="7">The sequence shown here is derived from an EMBL/GenBank/DDBJ whole genome shotgun (WGS) entry which is preliminary data.</text>
</comment>
<dbReference type="PANTHER" id="PTHR23513">
    <property type="entry name" value="INTEGRAL MEMBRANE EFFLUX PROTEIN-RELATED"/>
    <property type="match status" value="1"/>
</dbReference>
<accession>A0A318JC14</accession>
<feature type="transmembrane region" description="Helical" evidence="6">
    <location>
        <begin position="102"/>
        <end position="123"/>
    </location>
</feature>
<keyword evidence="5 6" id="KW-0472">Membrane</keyword>
<dbReference type="GO" id="GO:0022857">
    <property type="term" value="F:transmembrane transporter activity"/>
    <property type="evidence" value="ECO:0007669"/>
    <property type="project" value="InterPro"/>
</dbReference>
<dbReference type="PANTHER" id="PTHR23513:SF6">
    <property type="entry name" value="MAJOR FACILITATOR SUPERFAMILY ASSOCIATED DOMAIN-CONTAINING PROTEIN"/>
    <property type="match status" value="1"/>
</dbReference>
<feature type="transmembrane region" description="Helical" evidence="6">
    <location>
        <begin position="20"/>
        <end position="40"/>
    </location>
</feature>
<evidence type="ECO:0000313" key="7">
    <source>
        <dbReference type="EMBL" id="PXX41358.1"/>
    </source>
</evidence>
<dbReference type="InterPro" id="IPR036259">
    <property type="entry name" value="MFS_trans_sf"/>
</dbReference>
<dbReference type="CDD" id="cd06173">
    <property type="entry name" value="MFS_MefA_like"/>
    <property type="match status" value="1"/>
</dbReference>
<dbReference type="EMBL" id="QJKB01000007">
    <property type="protein sequence ID" value="PXX41358.1"/>
    <property type="molecule type" value="Genomic_DNA"/>
</dbReference>
<organism evidence="7 8">
    <name type="scientific">Undibacterium pigrum</name>
    <dbReference type="NCBI Taxonomy" id="401470"/>
    <lineage>
        <taxon>Bacteria</taxon>
        <taxon>Pseudomonadati</taxon>
        <taxon>Pseudomonadota</taxon>
        <taxon>Betaproteobacteria</taxon>
        <taxon>Burkholderiales</taxon>
        <taxon>Oxalobacteraceae</taxon>
        <taxon>Undibacterium</taxon>
    </lineage>
</organism>
<keyword evidence="4 6" id="KW-1133">Transmembrane helix</keyword>
<keyword evidence="2" id="KW-1003">Cell membrane</keyword>
<feature type="transmembrane region" description="Helical" evidence="6">
    <location>
        <begin position="144"/>
        <end position="163"/>
    </location>
</feature>
<evidence type="ECO:0000256" key="5">
    <source>
        <dbReference type="ARBA" id="ARBA00023136"/>
    </source>
</evidence>
<dbReference type="SUPFAM" id="SSF103473">
    <property type="entry name" value="MFS general substrate transporter"/>
    <property type="match status" value="1"/>
</dbReference>
<dbReference type="GO" id="GO:0005886">
    <property type="term" value="C:plasma membrane"/>
    <property type="evidence" value="ECO:0007669"/>
    <property type="project" value="UniProtKB-SubCell"/>
</dbReference>
<gene>
    <name evidence="7" type="ORF">DFR42_1079</name>
</gene>
<dbReference type="OrthoDB" id="9775268at2"/>
<feature type="transmembrane region" description="Helical" evidence="6">
    <location>
        <begin position="77"/>
        <end position="96"/>
    </location>
</feature>
<feature type="transmembrane region" description="Helical" evidence="6">
    <location>
        <begin position="348"/>
        <end position="365"/>
    </location>
</feature>
<dbReference type="Gene3D" id="1.20.1250.20">
    <property type="entry name" value="MFS general substrate transporter like domains"/>
    <property type="match status" value="1"/>
</dbReference>